<keyword evidence="2" id="KW-1185">Reference proteome</keyword>
<dbReference type="EMBL" id="JAVFWL010000005">
    <property type="protein sequence ID" value="KAK6755052.1"/>
    <property type="molecule type" value="Genomic_DNA"/>
</dbReference>
<reference evidence="1 2" key="1">
    <citation type="submission" date="2023-08" db="EMBL/GenBank/DDBJ databases">
        <title>A Necator americanus chromosomal reference genome.</title>
        <authorList>
            <person name="Ilik V."/>
            <person name="Petrzelkova K.J."/>
            <person name="Pardy F."/>
            <person name="Fuh T."/>
            <person name="Niatou-Singa F.S."/>
            <person name="Gouil Q."/>
            <person name="Baker L."/>
            <person name="Ritchie M.E."/>
            <person name="Jex A.R."/>
            <person name="Gazzola D."/>
            <person name="Li H."/>
            <person name="Toshio Fujiwara R."/>
            <person name="Zhan B."/>
            <person name="Aroian R.V."/>
            <person name="Pafco B."/>
            <person name="Schwarz E.M."/>
        </authorList>
    </citation>
    <scope>NUCLEOTIDE SEQUENCE [LARGE SCALE GENOMIC DNA]</scope>
    <source>
        <strain evidence="1 2">Aroian</strain>
        <tissue evidence="1">Whole animal</tissue>
    </source>
</reference>
<evidence type="ECO:0000313" key="2">
    <source>
        <dbReference type="Proteomes" id="UP001303046"/>
    </source>
</evidence>
<dbReference type="PANTHER" id="PTHR10974">
    <property type="entry name" value="FI08016P-RELATED"/>
    <property type="match status" value="1"/>
</dbReference>
<protein>
    <submittedName>
        <fullName evidence="1">Uncharacterized protein</fullName>
    </submittedName>
</protein>
<organism evidence="1 2">
    <name type="scientific">Necator americanus</name>
    <name type="common">Human hookworm</name>
    <dbReference type="NCBI Taxonomy" id="51031"/>
    <lineage>
        <taxon>Eukaryota</taxon>
        <taxon>Metazoa</taxon>
        <taxon>Ecdysozoa</taxon>
        <taxon>Nematoda</taxon>
        <taxon>Chromadorea</taxon>
        <taxon>Rhabditida</taxon>
        <taxon>Rhabditina</taxon>
        <taxon>Rhabditomorpha</taxon>
        <taxon>Strongyloidea</taxon>
        <taxon>Ancylostomatidae</taxon>
        <taxon>Bunostominae</taxon>
        <taxon>Necator</taxon>
    </lineage>
</organism>
<dbReference type="Pfam" id="PF02995">
    <property type="entry name" value="DUF229"/>
    <property type="match status" value="1"/>
</dbReference>
<sequence>MNIFVALSLLLLALCCFYVIIIVDSDYYRSVDILSSIGTAFREKDDLFDHCPYYPPDPWDDSIAKYVDVKYGFETECDLKNPPETVTELNGRKVVLRKGHEQYNCSARALPRTANFLVNGMAAIEFRKLNKVGWNSRPAGFATLLGKTTEPVTRTLMKLKTIPPDMNHTDLCSQYLDNIPYIPNEYRKAGYKTFDAQDYVASLLNYPNCHGMKENLLDHYYSQEIHGSPPLEHSVELLPVSIYRIPQISDRGLETMCPP</sequence>
<dbReference type="Proteomes" id="UP001303046">
    <property type="component" value="Unassembled WGS sequence"/>
</dbReference>
<gene>
    <name evidence="1" type="primary">Necator_chrV.g18596</name>
    <name evidence="1" type="ORF">RB195_013805</name>
</gene>
<evidence type="ECO:0000313" key="1">
    <source>
        <dbReference type="EMBL" id="KAK6755052.1"/>
    </source>
</evidence>
<dbReference type="PANTHER" id="PTHR10974:SF75">
    <property type="entry name" value="SULFATASE DOMAIN-CONTAINING PROTEIN"/>
    <property type="match status" value="1"/>
</dbReference>
<name>A0ABR1DX83_NECAM</name>
<dbReference type="InterPro" id="IPR004245">
    <property type="entry name" value="DUF229"/>
</dbReference>
<proteinExistence type="predicted"/>
<comment type="caution">
    <text evidence="1">The sequence shown here is derived from an EMBL/GenBank/DDBJ whole genome shotgun (WGS) entry which is preliminary data.</text>
</comment>
<accession>A0ABR1DX83</accession>